<dbReference type="EMBL" id="AY810096">
    <property type="protein sequence ID" value="AAX25985.1"/>
    <property type="molecule type" value="mRNA"/>
</dbReference>
<dbReference type="AlphaFoldDB" id="Q5C2Z0"/>
<evidence type="ECO:0000313" key="1">
    <source>
        <dbReference type="EMBL" id="AAX25985.1"/>
    </source>
</evidence>
<organism evidence="1">
    <name type="scientific">Schistosoma japonicum</name>
    <name type="common">Blood fluke</name>
    <dbReference type="NCBI Taxonomy" id="6182"/>
    <lineage>
        <taxon>Eukaryota</taxon>
        <taxon>Metazoa</taxon>
        <taxon>Spiralia</taxon>
        <taxon>Lophotrochozoa</taxon>
        <taxon>Platyhelminthes</taxon>
        <taxon>Trematoda</taxon>
        <taxon>Digenea</taxon>
        <taxon>Strigeidida</taxon>
        <taxon>Schistosomatoidea</taxon>
        <taxon>Schistosomatidae</taxon>
        <taxon>Schistosoma</taxon>
    </lineage>
</organism>
<reference evidence="1" key="2">
    <citation type="journal article" date="2006" name="PLoS Pathog.">
        <title>New perspectives on host-parasite interplay by comparative transcriptomic and proteomic analyses of Schistosoma japonicum.</title>
        <authorList>
            <person name="Liu F."/>
            <person name="Lu J."/>
            <person name="Hu W."/>
            <person name="Wang S.Y."/>
            <person name="Cui S.J."/>
            <person name="Chi M."/>
            <person name="Yan Q."/>
            <person name="Wang X.R."/>
            <person name="Song H.D."/>
            <person name="Xu X.N."/>
            <person name="Wang J.J."/>
            <person name="Zhang X.L."/>
            <person name="Zhang X."/>
            <person name="Wang Z.Q."/>
            <person name="Xue C.L."/>
            <person name="Brindley P.J."/>
            <person name="McManus D.P."/>
            <person name="Yang P.Y."/>
            <person name="Feng Z."/>
            <person name="Chen Z."/>
            <person name="Han Z.G."/>
        </authorList>
    </citation>
    <scope>NUCLEOTIDE SEQUENCE</scope>
</reference>
<reference evidence="1" key="1">
    <citation type="submission" date="2005-03" db="EMBL/GenBank/DDBJ databases">
        <authorList>
            <person name="Han Z."/>
        </authorList>
    </citation>
    <scope>NUCLEOTIDE SEQUENCE</scope>
</reference>
<proteinExistence type="evidence at transcript level"/>
<sequence>MKYTHNKMVVNSTIIDLNNRRHDQALLILSMKVG</sequence>
<name>Q5C2Z0_SCHJA</name>
<accession>Q5C2Z0</accession>
<protein>
    <submittedName>
        <fullName evidence="1">Uncharacterized protein</fullName>
    </submittedName>
</protein>